<evidence type="ECO:0000259" key="3">
    <source>
        <dbReference type="PROSITE" id="PS50089"/>
    </source>
</evidence>
<keyword evidence="1" id="KW-0863">Zinc-finger</keyword>
<dbReference type="OrthoDB" id="9984778at2759"/>
<protein>
    <recommendedName>
        <fullName evidence="3">RING-type domain-containing protein</fullName>
    </recommendedName>
</protein>
<name>A0A9Q0FAV2_9ROSI</name>
<dbReference type="Pfam" id="PF13639">
    <property type="entry name" value="zf-RING_2"/>
    <property type="match status" value="1"/>
</dbReference>
<dbReference type="PANTHER" id="PTHR47035:SF3">
    <property type="entry name" value="OS11G0150450 PROTEIN"/>
    <property type="match status" value="1"/>
</dbReference>
<keyword evidence="1" id="KW-0479">Metal-binding</keyword>
<keyword evidence="1" id="KW-0862">Zinc</keyword>
<dbReference type="InterPro" id="IPR013083">
    <property type="entry name" value="Znf_RING/FYVE/PHD"/>
</dbReference>
<dbReference type="InterPro" id="IPR001841">
    <property type="entry name" value="Znf_RING"/>
</dbReference>
<sequence length="157" mass="17822">MSTHFVFLQFMMKHLHYGHRCTVCLSDYQPDDLLQQLPICSHAFHKECIDTWLTTRITCPLCRLPLTPSAKFLWESQFSRRSAYRSSFARDRSEASAQLGLQSCHESQGTSSTLQSNTEEENISESAHGNHNEEHQISRDASAISHQLLAFHNGAGN</sequence>
<feature type="domain" description="RING-type" evidence="3">
    <location>
        <begin position="21"/>
        <end position="63"/>
    </location>
</feature>
<organism evidence="4 5">
    <name type="scientific">Turnera subulata</name>
    <dbReference type="NCBI Taxonomy" id="218843"/>
    <lineage>
        <taxon>Eukaryota</taxon>
        <taxon>Viridiplantae</taxon>
        <taxon>Streptophyta</taxon>
        <taxon>Embryophyta</taxon>
        <taxon>Tracheophyta</taxon>
        <taxon>Spermatophyta</taxon>
        <taxon>Magnoliopsida</taxon>
        <taxon>eudicotyledons</taxon>
        <taxon>Gunneridae</taxon>
        <taxon>Pentapetalae</taxon>
        <taxon>rosids</taxon>
        <taxon>fabids</taxon>
        <taxon>Malpighiales</taxon>
        <taxon>Passifloraceae</taxon>
        <taxon>Turnera</taxon>
    </lineage>
</organism>
<dbReference type="EMBL" id="JAKUCV010006519">
    <property type="protein sequence ID" value="KAJ4827002.1"/>
    <property type="molecule type" value="Genomic_DNA"/>
</dbReference>
<gene>
    <name evidence="4" type="ORF">Tsubulata_050966</name>
</gene>
<dbReference type="Gene3D" id="3.30.40.10">
    <property type="entry name" value="Zinc/RING finger domain, C3HC4 (zinc finger)"/>
    <property type="match status" value="1"/>
</dbReference>
<dbReference type="PROSITE" id="PS50089">
    <property type="entry name" value="ZF_RING_2"/>
    <property type="match status" value="1"/>
</dbReference>
<dbReference type="SMART" id="SM00184">
    <property type="entry name" value="RING"/>
    <property type="match status" value="1"/>
</dbReference>
<dbReference type="CDD" id="cd16461">
    <property type="entry name" value="RING-H2_EL5-like"/>
    <property type="match status" value="1"/>
</dbReference>
<dbReference type="InterPro" id="IPR053070">
    <property type="entry name" value="RING-type_E3_ubiquitin-ligase"/>
</dbReference>
<proteinExistence type="predicted"/>
<dbReference type="AlphaFoldDB" id="A0A9Q0FAV2"/>
<dbReference type="Proteomes" id="UP001141552">
    <property type="component" value="Unassembled WGS sequence"/>
</dbReference>
<dbReference type="PANTHER" id="PTHR47035">
    <property type="entry name" value="OS11G0150450 PROTEIN"/>
    <property type="match status" value="1"/>
</dbReference>
<evidence type="ECO:0000313" key="4">
    <source>
        <dbReference type="EMBL" id="KAJ4827002.1"/>
    </source>
</evidence>
<evidence type="ECO:0000313" key="5">
    <source>
        <dbReference type="Proteomes" id="UP001141552"/>
    </source>
</evidence>
<accession>A0A9Q0FAV2</accession>
<comment type="caution">
    <text evidence="4">The sequence shown here is derived from an EMBL/GenBank/DDBJ whole genome shotgun (WGS) entry which is preliminary data.</text>
</comment>
<evidence type="ECO:0000256" key="2">
    <source>
        <dbReference type="SAM" id="MobiDB-lite"/>
    </source>
</evidence>
<dbReference type="SUPFAM" id="SSF57850">
    <property type="entry name" value="RING/U-box"/>
    <property type="match status" value="1"/>
</dbReference>
<dbReference type="GO" id="GO:0008270">
    <property type="term" value="F:zinc ion binding"/>
    <property type="evidence" value="ECO:0007669"/>
    <property type="project" value="UniProtKB-KW"/>
</dbReference>
<reference evidence="4" key="1">
    <citation type="submission" date="2022-02" db="EMBL/GenBank/DDBJ databases">
        <authorList>
            <person name="Henning P.M."/>
            <person name="McCubbin A.G."/>
            <person name="Shore J.S."/>
        </authorList>
    </citation>
    <scope>NUCLEOTIDE SEQUENCE</scope>
    <source>
        <strain evidence="4">F60SS</strain>
        <tissue evidence="4">Leaves</tissue>
    </source>
</reference>
<keyword evidence="5" id="KW-1185">Reference proteome</keyword>
<feature type="compositionally biased region" description="Polar residues" evidence="2">
    <location>
        <begin position="102"/>
        <end position="117"/>
    </location>
</feature>
<feature type="region of interest" description="Disordered" evidence="2">
    <location>
        <begin position="102"/>
        <end position="136"/>
    </location>
</feature>
<evidence type="ECO:0000256" key="1">
    <source>
        <dbReference type="PROSITE-ProRule" id="PRU00175"/>
    </source>
</evidence>
<reference evidence="4" key="2">
    <citation type="journal article" date="2023" name="Plants (Basel)">
        <title>Annotation of the Turnera subulata (Passifloraceae) Draft Genome Reveals the S-Locus Evolved after the Divergence of Turneroideae from Passifloroideae in a Stepwise Manner.</title>
        <authorList>
            <person name="Henning P.M."/>
            <person name="Roalson E.H."/>
            <person name="Mir W."/>
            <person name="McCubbin A.G."/>
            <person name="Shore J.S."/>
        </authorList>
    </citation>
    <scope>NUCLEOTIDE SEQUENCE</scope>
    <source>
        <strain evidence="4">F60SS</strain>
    </source>
</reference>